<evidence type="ECO:0000313" key="1">
    <source>
        <dbReference type="EMBL" id="MPC79289.1"/>
    </source>
</evidence>
<name>A0A5B7IBM2_PORTR</name>
<accession>A0A5B7IBM2</accession>
<gene>
    <name evidence="1" type="ORF">E2C01_073807</name>
</gene>
<reference evidence="1 2" key="1">
    <citation type="submission" date="2019-05" db="EMBL/GenBank/DDBJ databases">
        <title>Another draft genome of Portunus trituberculatus and its Hox gene families provides insights of decapod evolution.</title>
        <authorList>
            <person name="Jeong J.-H."/>
            <person name="Song I."/>
            <person name="Kim S."/>
            <person name="Choi T."/>
            <person name="Kim D."/>
            <person name="Ryu S."/>
            <person name="Kim W."/>
        </authorList>
    </citation>
    <scope>NUCLEOTIDE SEQUENCE [LARGE SCALE GENOMIC DNA]</scope>
    <source>
        <tissue evidence="1">Muscle</tissue>
    </source>
</reference>
<sequence>MRELTIVPLLPIMGPRKLISKAQISVICASVRENKSNQETAANTGKGLRIVQRWTKIYHEGGRDVSPPPYKPEGRKCSVSQRNLNIIRRQL</sequence>
<dbReference type="Proteomes" id="UP000324222">
    <property type="component" value="Unassembled WGS sequence"/>
</dbReference>
<comment type="caution">
    <text evidence="1">The sequence shown here is derived from an EMBL/GenBank/DDBJ whole genome shotgun (WGS) entry which is preliminary data.</text>
</comment>
<dbReference type="EMBL" id="VSRR010050734">
    <property type="protein sequence ID" value="MPC79289.1"/>
    <property type="molecule type" value="Genomic_DNA"/>
</dbReference>
<evidence type="ECO:0008006" key="3">
    <source>
        <dbReference type="Google" id="ProtNLM"/>
    </source>
</evidence>
<proteinExistence type="predicted"/>
<organism evidence="1 2">
    <name type="scientific">Portunus trituberculatus</name>
    <name type="common">Swimming crab</name>
    <name type="synonym">Neptunus trituberculatus</name>
    <dbReference type="NCBI Taxonomy" id="210409"/>
    <lineage>
        <taxon>Eukaryota</taxon>
        <taxon>Metazoa</taxon>
        <taxon>Ecdysozoa</taxon>
        <taxon>Arthropoda</taxon>
        <taxon>Crustacea</taxon>
        <taxon>Multicrustacea</taxon>
        <taxon>Malacostraca</taxon>
        <taxon>Eumalacostraca</taxon>
        <taxon>Eucarida</taxon>
        <taxon>Decapoda</taxon>
        <taxon>Pleocyemata</taxon>
        <taxon>Brachyura</taxon>
        <taxon>Eubrachyura</taxon>
        <taxon>Portunoidea</taxon>
        <taxon>Portunidae</taxon>
        <taxon>Portuninae</taxon>
        <taxon>Portunus</taxon>
    </lineage>
</organism>
<dbReference type="AlphaFoldDB" id="A0A5B7IBM2"/>
<evidence type="ECO:0000313" key="2">
    <source>
        <dbReference type="Proteomes" id="UP000324222"/>
    </source>
</evidence>
<keyword evidence="2" id="KW-1185">Reference proteome</keyword>
<protein>
    <recommendedName>
        <fullName evidence="3">Helix-turn-helix domain-containing protein</fullName>
    </recommendedName>
</protein>